<dbReference type="Gene3D" id="2.40.30.10">
    <property type="entry name" value="Translation factors"/>
    <property type="match status" value="1"/>
</dbReference>
<dbReference type="PROSITE" id="PS00197">
    <property type="entry name" value="2FE2S_FER_1"/>
    <property type="match status" value="1"/>
</dbReference>
<dbReference type="SUPFAM" id="SSF54292">
    <property type="entry name" value="2Fe-2S ferredoxin-like"/>
    <property type="match status" value="1"/>
</dbReference>
<organism evidence="12 13">
    <name type="scientific">Parendozoicomonas haliclonae</name>
    <dbReference type="NCBI Taxonomy" id="1960125"/>
    <lineage>
        <taxon>Bacteria</taxon>
        <taxon>Pseudomonadati</taxon>
        <taxon>Pseudomonadota</taxon>
        <taxon>Gammaproteobacteria</taxon>
        <taxon>Oceanospirillales</taxon>
        <taxon>Endozoicomonadaceae</taxon>
        <taxon>Parendozoicomonas</taxon>
    </lineage>
</organism>
<proteinExistence type="inferred from homology"/>
<evidence type="ECO:0000259" key="11">
    <source>
        <dbReference type="PROSITE" id="PS51384"/>
    </source>
</evidence>
<comment type="similarity">
    <text evidence="9">In the N-terminal section; belongs to the FAD-binding oxidoreductase type 6 family.</text>
</comment>
<feature type="domain" description="2Fe-2S ferredoxin-type" evidence="10">
    <location>
        <begin position="282"/>
        <end position="366"/>
    </location>
</feature>
<dbReference type="InterPro" id="IPR017938">
    <property type="entry name" value="Riboflavin_synthase-like_b-brl"/>
</dbReference>
<dbReference type="AlphaFoldDB" id="A0A1X7APM6"/>
<accession>A0A1X7APM6</accession>
<evidence type="ECO:0000256" key="5">
    <source>
        <dbReference type="ARBA" id="ARBA00022827"/>
    </source>
</evidence>
<evidence type="ECO:0000256" key="1">
    <source>
        <dbReference type="ARBA" id="ARBA00001974"/>
    </source>
</evidence>
<feature type="domain" description="FAD-binding FR-type" evidence="11">
    <location>
        <begin position="35"/>
        <end position="138"/>
    </location>
</feature>
<keyword evidence="13" id="KW-1185">Reference proteome</keyword>
<dbReference type="Pfam" id="PF00970">
    <property type="entry name" value="FAD_binding_6"/>
    <property type="match status" value="1"/>
</dbReference>
<protein>
    <submittedName>
        <fullName evidence="12">NADH oxidoreductase hcr</fullName>
        <ecNumber evidence="12">1.-.-.-</ecNumber>
    </submittedName>
</protein>
<dbReference type="InterPro" id="IPR012675">
    <property type="entry name" value="Beta-grasp_dom_sf"/>
</dbReference>
<sequence>MTLFSNALADNSLSENRKALDWAQAPLWGESGRENGTFEVICQQVIDETSDIKTFVFQMKEKMHFTFKPGQFMTLMQELDGEMVYRSYTISSSPSRPYNLSLTIQKVEGGRLSGWLFDNLKPGTVIKATGPDGVFNLIDKPASKVLFLSASCGITPVMSMTRWMLDTCMESDIRFIHCAASEADIVYRRELEMLDEQHAHFNHSVVLDDRDGLLNQEMLQQLAPDLHSRTLYICGSPAYIEAVRQMVEAAGFDMSKFHHEVFNDAMIEEIASRNPVEAGAGAMMTLEKSGVAVEVNPGDLLVDKLLANKAPVIAACRAGVCGACKVQVLDGEVESSSQMTLTPAEIEQGYVLSCCSRVTGDVTVNI</sequence>
<dbReference type="InterPro" id="IPR001041">
    <property type="entry name" value="2Fe-2S_ferredoxin-type"/>
</dbReference>
<dbReference type="InterPro" id="IPR001433">
    <property type="entry name" value="OxRdtase_FAD/NAD-bd"/>
</dbReference>
<dbReference type="GO" id="GO:0051537">
    <property type="term" value="F:2 iron, 2 sulfur cluster binding"/>
    <property type="evidence" value="ECO:0007669"/>
    <property type="project" value="UniProtKB-KW"/>
</dbReference>
<evidence type="ECO:0000256" key="4">
    <source>
        <dbReference type="ARBA" id="ARBA00022723"/>
    </source>
</evidence>
<evidence type="ECO:0000313" key="12">
    <source>
        <dbReference type="EMBL" id="SMA50205.1"/>
    </source>
</evidence>
<comment type="cofactor">
    <cofactor evidence="1">
        <name>FAD</name>
        <dbReference type="ChEBI" id="CHEBI:57692"/>
    </cofactor>
</comment>
<evidence type="ECO:0000256" key="6">
    <source>
        <dbReference type="ARBA" id="ARBA00023002"/>
    </source>
</evidence>
<evidence type="ECO:0000259" key="10">
    <source>
        <dbReference type="PROSITE" id="PS51085"/>
    </source>
</evidence>
<keyword evidence="4" id="KW-0479">Metal-binding</keyword>
<dbReference type="SUPFAM" id="SSF63380">
    <property type="entry name" value="Riboflavin synthase domain-like"/>
    <property type="match status" value="1"/>
</dbReference>
<dbReference type="SUPFAM" id="SSF52343">
    <property type="entry name" value="Ferredoxin reductase-like, C-terminal NADP-linked domain"/>
    <property type="match status" value="1"/>
</dbReference>
<dbReference type="InterPro" id="IPR039261">
    <property type="entry name" value="FNR_nucleotide-bd"/>
</dbReference>
<dbReference type="OrthoDB" id="9796486at2"/>
<evidence type="ECO:0000256" key="3">
    <source>
        <dbReference type="ARBA" id="ARBA00022714"/>
    </source>
</evidence>
<keyword evidence="5" id="KW-0274">FAD</keyword>
<dbReference type="PANTHER" id="PTHR47354:SF6">
    <property type="entry name" value="NADH OXIDOREDUCTASE HCR"/>
    <property type="match status" value="1"/>
</dbReference>
<evidence type="ECO:0000256" key="2">
    <source>
        <dbReference type="ARBA" id="ARBA00022630"/>
    </source>
</evidence>
<evidence type="ECO:0000256" key="9">
    <source>
        <dbReference type="ARBA" id="ARBA00061434"/>
    </source>
</evidence>
<dbReference type="InterPro" id="IPR017927">
    <property type="entry name" value="FAD-bd_FR_type"/>
</dbReference>
<keyword evidence="7" id="KW-0408">Iron</keyword>
<evidence type="ECO:0000256" key="8">
    <source>
        <dbReference type="ARBA" id="ARBA00023014"/>
    </source>
</evidence>
<keyword evidence="3" id="KW-0001">2Fe-2S</keyword>
<dbReference type="Gene3D" id="3.40.50.80">
    <property type="entry name" value="Nucleotide-binding domain of ferredoxin-NADP reductase (FNR) module"/>
    <property type="match status" value="1"/>
</dbReference>
<dbReference type="RefSeq" id="WP_087112648.1">
    <property type="nucleotide sequence ID" value="NZ_CBCSCN010000013.1"/>
</dbReference>
<dbReference type="InterPro" id="IPR050415">
    <property type="entry name" value="MRET"/>
</dbReference>
<dbReference type="EC" id="1.-.-.-" evidence="12"/>
<evidence type="ECO:0000313" key="13">
    <source>
        <dbReference type="Proteomes" id="UP000196573"/>
    </source>
</evidence>
<dbReference type="InterPro" id="IPR008333">
    <property type="entry name" value="Cbr1-like_FAD-bd_dom"/>
</dbReference>
<dbReference type="PROSITE" id="PS51085">
    <property type="entry name" value="2FE2S_FER_2"/>
    <property type="match status" value="1"/>
</dbReference>
<dbReference type="PANTHER" id="PTHR47354">
    <property type="entry name" value="NADH OXIDOREDUCTASE HCR"/>
    <property type="match status" value="1"/>
</dbReference>
<evidence type="ECO:0000256" key="7">
    <source>
        <dbReference type="ARBA" id="ARBA00023004"/>
    </source>
</evidence>
<dbReference type="CDD" id="cd06215">
    <property type="entry name" value="FNR_iron_sulfur_binding_1"/>
    <property type="match status" value="1"/>
</dbReference>
<name>A0A1X7APM6_9GAMM</name>
<dbReference type="InterPro" id="IPR036010">
    <property type="entry name" value="2Fe-2S_ferredoxin-like_sf"/>
</dbReference>
<dbReference type="PROSITE" id="PS51384">
    <property type="entry name" value="FAD_FR"/>
    <property type="match status" value="1"/>
</dbReference>
<dbReference type="Gene3D" id="3.10.20.30">
    <property type="match status" value="1"/>
</dbReference>
<gene>
    <name evidence="12" type="primary">hcr_1</name>
    <name evidence="12" type="ORF">EHSB41UT_03998</name>
</gene>
<dbReference type="GO" id="GO:0016491">
    <property type="term" value="F:oxidoreductase activity"/>
    <property type="evidence" value="ECO:0007669"/>
    <property type="project" value="UniProtKB-KW"/>
</dbReference>
<dbReference type="EMBL" id="FWPT01000011">
    <property type="protein sequence ID" value="SMA50205.1"/>
    <property type="molecule type" value="Genomic_DNA"/>
</dbReference>
<dbReference type="InterPro" id="IPR006058">
    <property type="entry name" value="2Fe2S_fd_BS"/>
</dbReference>
<keyword evidence="2" id="KW-0285">Flavoprotein</keyword>
<dbReference type="Proteomes" id="UP000196573">
    <property type="component" value="Unassembled WGS sequence"/>
</dbReference>
<dbReference type="PRINTS" id="PR00410">
    <property type="entry name" value="PHEHYDRXLASE"/>
</dbReference>
<dbReference type="Pfam" id="PF00175">
    <property type="entry name" value="NAD_binding_1"/>
    <property type="match status" value="1"/>
</dbReference>
<dbReference type="GO" id="GO:0046872">
    <property type="term" value="F:metal ion binding"/>
    <property type="evidence" value="ECO:0007669"/>
    <property type="project" value="UniProtKB-KW"/>
</dbReference>
<keyword evidence="6 12" id="KW-0560">Oxidoreductase</keyword>
<dbReference type="Pfam" id="PF00111">
    <property type="entry name" value="Fer2"/>
    <property type="match status" value="1"/>
</dbReference>
<reference evidence="12 13" key="1">
    <citation type="submission" date="2017-03" db="EMBL/GenBank/DDBJ databases">
        <authorList>
            <person name="Afonso C.L."/>
            <person name="Miller P.J."/>
            <person name="Scott M.A."/>
            <person name="Spackman E."/>
            <person name="Goraichik I."/>
            <person name="Dimitrov K.M."/>
            <person name="Suarez D.L."/>
            <person name="Swayne D.E."/>
        </authorList>
    </citation>
    <scope>NUCLEOTIDE SEQUENCE [LARGE SCALE GENOMIC DNA]</scope>
    <source>
        <strain evidence="12">SB41UT1</strain>
    </source>
</reference>
<dbReference type="CDD" id="cd00207">
    <property type="entry name" value="fer2"/>
    <property type="match status" value="1"/>
</dbReference>
<keyword evidence="8" id="KW-0411">Iron-sulfur</keyword>